<reference evidence="2 3" key="1">
    <citation type="submission" date="2014-06" db="EMBL/GenBank/DDBJ databases">
        <title>Saccharopolyspora rectivirgula DSM-43113 Genome sequencing.</title>
        <authorList>
            <person name="Barrera C."/>
            <person name="Millon L."/>
            <person name="Rognon B."/>
            <person name="Zaugg C."/>
            <person name="Monod M."/>
        </authorList>
    </citation>
    <scope>NUCLEOTIDE SEQUENCE [LARGE SCALE GENOMIC DNA]</scope>
    <source>
        <strain evidence="2 3">DSM 43113</strain>
    </source>
</reference>
<gene>
    <name evidence="2" type="ORF">GU90_14900</name>
</gene>
<evidence type="ECO:0000313" key="2">
    <source>
        <dbReference type="EMBL" id="KEI43619.1"/>
    </source>
</evidence>
<comment type="caution">
    <text evidence="2">The sequence shown here is derived from an EMBL/GenBank/DDBJ whole genome shotgun (WGS) entry which is preliminary data.</text>
</comment>
<feature type="region of interest" description="Disordered" evidence="1">
    <location>
        <begin position="1"/>
        <end position="20"/>
    </location>
</feature>
<organism evidence="2 3">
    <name type="scientific">Saccharopolyspora rectivirgula</name>
    <dbReference type="NCBI Taxonomy" id="28042"/>
    <lineage>
        <taxon>Bacteria</taxon>
        <taxon>Bacillati</taxon>
        <taxon>Actinomycetota</taxon>
        <taxon>Actinomycetes</taxon>
        <taxon>Pseudonocardiales</taxon>
        <taxon>Pseudonocardiaceae</taxon>
        <taxon>Saccharopolyspora</taxon>
    </lineage>
</organism>
<dbReference type="RefSeq" id="WP_029720421.1">
    <property type="nucleotide sequence ID" value="NZ_JAJUIW010000035.1"/>
</dbReference>
<proteinExistence type="predicted"/>
<dbReference type="EMBL" id="JNVU01000037">
    <property type="protein sequence ID" value="KEI43619.1"/>
    <property type="molecule type" value="Genomic_DNA"/>
</dbReference>
<sequence>MSNPESEHSQQSSSSEDYEAQFWQRMSELGVPDGEAWEALLVTLAEIEGGAEHRDPWKVTAERLAQRSR</sequence>
<name>A0A073B7I6_9PSEU</name>
<accession>A0A073B7I6</accession>
<dbReference type="OrthoDB" id="9429598at2"/>
<protein>
    <submittedName>
        <fullName evidence="2">Uncharacterized protein</fullName>
    </submittedName>
</protein>
<evidence type="ECO:0000256" key="1">
    <source>
        <dbReference type="SAM" id="MobiDB-lite"/>
    </source>
</evidence>
<dbReference type="Proteomes" id="UP000031419">
    <property type="component" value="Unassembled WGS sequence"/>
</dbReference>
<evidence type="ECO:0000313" key="3">
    <source>
        <dbReference type="Proteomes" id="UP000031419"/>
    </source>
</evidence>
<dbReference type="AlphaFoldDB" id="A0A073B7I6"/>
<keyword evidence="3" id="KW-1185">Reference proteome</keyword>